<reference evidence="1 2" key="1">
    <citation type="journal article" date="2011" name="PLoS Genet.">
        <title>Comparative genomic analysis of human fungal pathogens causing paracoccidioidomycosis.</title>
        <authorList>
            <person name="Desjardins C.A."/>
            <person name="Champion M.D."/>
            <person name="Holder J.W."/>
            <person name="Muszewska A."/>
            <person name="Goldberg J."/>
            <person name="Bailao A.M."/>
            <person name="Brigido M.M."/>
            <person name="Ferreira M.E."/>
            <person name="Garcia A.M."/>
            <person name="Grynberg M."/>
            <person name="Gujja S."/>
            <person name="Heiman D.I."/>
            <person name="Henn M.R."/>
            <person name="Kodira C.D."/>
            <person name="Leon-Narvaez H."/>
            <person name="Longo L.V."/>
            <person name="Ma L.J."/>
            <person name="Malavazi I."/>
            <person name="Matsuo A.L."/>
            <person name="Morais F.V."/>
            <person name="Pereira M."/>
            <person name="Rodriguez-Brito S."/>
            <person name="Sakthikumar S."/>
            <person name="Salem-Izacc S.M."/>
            <person name="Sykes S.M."/>
            <person name="Teixeira M.M."/>
            <person name="Vallejo M.C."/>
            <person name="Walter M.E."/>
            <person name="Yandava C."/>
            <person name="Young S."/>
            <person name="Zeng Q."/>
            <person name="Zucker J."/>
            <person name="Felipe M.S."/>
            <person name="Goldman G.H."/>
            <person name="Haas B.J."/>
            <person name="McEwen J.G."/>
            <person name="Nino-Vega G."/>
            <person name="Puccia R."/>
            <person name="San-Blas G."/>
            <person name="Soares C.M."/>
            <person name="Birren B.W."/>
            <person name="Cuomo C.A."/>
        </authorList>
    </citation>
    <scope>NUCLEOTIDE SEQUENCE [LARGE SCALE GENOMIC DNA]</scope>
    <source>
        <strain evidence="2">ATCC MYA-826 / Pb01</strain>
    </source>
</reference>
<sequence>MDWKYGKNGPDETFDVIHARQIGGSVRNWKNLLSQCLKHTKPGGLLEIQEPGAWMRSEDDTMSKETLKGLLIDAGFVDVHEEAIKV</sequence>
<evidence type="ECO:0000313" key="2">
    <source>
        <dbReference type="Proteomes" id="UP000002059"/>
    </source>
</evidence>
<gene>
    <name evidence="1" type="ORF">PAAG_12165</name>
</gene>
<dbReference type="OrthoDB" id="2013972at2759"/>
<keyword evidence="2" id="KW-1185">Reference proteome</keyword>
<dbReference type="HOGENOM" id="CLU_2498450_0_0_1"/>
<dbReference type="Pfam" id="PF13489">
    <property type="entry name" value="Methyltransf_23"/>
    <property type="match status" value="1"/>
</dbReference>
<dbReference type="VEuPathDB" id="FungiDB:PAAG_12165"/>
<dbReference type="GeneID" id="9095192"/>
<dbReference type="KEGG" id="pbl:PAAG_12165"/>
<protein>
    <recommendedName>
        <fullName evidence="3">Methyltransferase type 11 domain-containing protein</fullName>
    </recommendedName>
</protein>
<organism evidence="1 2">
    <name type="scientific">Paracoccidioides lutzii (strain ATCC MYA-826 / Pb01)</name>
    <name type="common">Paracoccidioides brasiliensis</name>
    <dbReference type="NCBI Taxonomy" id="502779"/>
    <lineage>
        <taxon>Eukaryota</taxon>
        <taxon>Fungi</taxon>
        <taxon>Dikarya</taxon>
        <taxon>Ascomycota</taxon>
        <taxon>Pezizomycotina</taxon>
        <taxon>Eurotiomycetes</taxon>
        <taxon>Eurotiomycetidae</taxon>
        <taxon>Onygenales</taxon>
        <taxon>Ajellomycetaceae</taxon>
        <taxon>Paracoccidioides</taxon>
    </lineage>
</organism>
<dbReference type="AlphaFoldDB" id="A0A0A2V451"/>
<evidence type="ECO:0008006" key="3">
    <source>
        <dbReference type="Google" id="ProtNLM"/>
    </source>
</evidence>
<dbReference type="SUPFAM" id="SSF53335">
    <property type="entry name" value="S-adenosyl-L-methionine-dependent methyltransferases"/>
    <property type="match status" value="1"/>
</dbReference>
<dbReference type="eggNOG" id="ENOG502RPTA">
    <property type="taxonomic scope" value="Eukaryota"/>
</dbReference>
<name>A0A0A2V451_PARBA</name>
<accession>A0A0A2V451</accession>
<dbReference type="Proteomes" id="UP000002059">
    <property type="component" value="Partially assembled WGS sequence"/>
</dbReference>
<dbReference type="RefSeq" id="XP_002791860.2">
    <property type="nucleotide sequence ID" value="XM_002791814.2"/>
</dbReference>
<proteinExistence type="predicted"/>
<dbReference type="InterPro" id="IPR029063">
    <property type="entry name" value="SAM-dependent_MTases_sf"/>
</dbReference>
<dbReference type="EMBL" id="KN294008">
    <property type="protein sequence ID" value="KGQ01127.1"/>
    <property type="molecule type" value="Genomic_DNA"/>
</dbReference>
<dbReference type="Gene3D" id="3.40.50.150">
    <property type="entry name" value="Vaccinia Virus protein VP39"/>
    <property type="match status" value="1"/>
</dbReference>
<evidence type="ECO:0000313" key="1">
    <source>
        <dbReference type="EMBL" id="KGQ01127.1"/>
    </source>
</evidence>